<organism evidence="2 3">
    <name type="scientific">Chloebia gouldiae</name>
    <name type="common">Gouldian finch</name>
    <name type="synonym">Erythrura gouldiae</name>
    <dbReference type="NCBI Taxonomy" id="44316"/>
    <lineage>
        <taxon>Eukaryota</taxon>
        <taxon>Metazoa</taxon>
        <taxon>Chordata</taxon>
        <taxon>Craniata</taxon>
        <taxon>Vertebrata</taxon>
        <taxon>Euteleostomi</taxon>
        <taxon>Archelosauria</taxon>
        <taxon>Archosauria</taxon>
        <taxon>Dinosauria</taxon>
        <taxon>Saurischia</taxon>
        <taxon>Theropoda</taxon>
        <taxon>Coelurosauria</taxon>
        <taxon>Aves</taxon>
        <taxon>Neognathae</taxon>
        <taxon>Neoaves</taxon>
        <taxon>Telluraves</taxon>
        <taxon>Australaves</taxon>
        <taxon>Passeriformes</taxon>
        <taxon>Passeroidea</taxon>
        <taxon>Passeridae</taxon>
        <taxon>Chloebia</taxon>
    </lineage>
</organism>
<keyword evidence="1" id="KW-0175">Coiled coil</keyword>
<evidence type="ECO:0000313" key="3">
    <source>
        <dbReference type="Proteomes" id="UP000276834"/>
    </source>
</evidence>
<accession>A0A3L8Q8M1</accession>
<keyword evidence="3" id="KW-1185">Reference proteome</keyword>
<dbReference type="AlphaFoldDB" id="A0A3L8Q8M1"/>
<dbReference type="PANTHER" id="PTHR37476">
    <property type="entry name" value="COILED-COIL DOMAIN-CONTAINING PROTEIN 171"/>
    <property type="match status" value="1"/>
</dbReference>
<dbReference type="OrthoDB" id="287623at2759"/>
<evidence type="ECO:0000256" key="1">
    <source>
        <dbReference type="SAM" id="Coils"/>
    </source>
</evidence>
<feature type="non-terminal residue" evidence="2">
    <location>
        <position position="86"/>
    </location>
</feature>
<reference evidence="2 3" key="1">
    <citation type="journal article" date="2018" name="Proc. R. Soc. B">
        <title>A non-coding region near Follistatin controls head colour polymorphism in the Gouldian finch.</title>
        <authorList>
            <person name="Toomey M.B."/>
            <person name="Marques C.I."/>
            <person name="Andrade P."/>
            <person name="Araujo P.M."/>
            <person name="Sabatino S."/>
            <person name="Gazda M.A."/>
            <person name="Afonso S."/>
            <person name="Lopes R.J."/>
            <person name="Corbo J.C."/>
            <person name="Carneiro M."/>
        </authorList>
    </citation>
    <scope>NUCLEOTIDE SEQUENCE [LARGE SCALE GENOMIC DNA]</scope>
    <source>
        <strain evidence="2">Red01</strain>
        <tissue evidence="2">Muscle</tissue>
    </source>
</reference>
<comment type="caution">
    <text evidence="2">The sequence shown here is derived from an EMBL/GenBank/DDBJ whole genome shotgun (WGS) entry which is preliminary data.</text>
</comment>
<evidence type="ECO:0000313" key="2">
    <source>
        <dbReference type="EMBL" id="RLV63660.1"/>
    </source>
</evidence>
<dbReference type="PANTHER" id="PTHR37476:SF1">
    <property type="entry name" value="COILED-COIL DOMAIN-CONTAINING PROTEIN 171"/>
    <property type="match status" value="1"/>
</dbReference>
<dbReference type="EMBL" id="QUSF01002226">
    <property type="protein sequence ID" value="RLV63660.1"/>
    <property type="molecule type" value="Genomic_DNA"/>
</dbReference>
<protein>
    <submittedName>
        <fullName evidence="2">Uncharacterized protein</fullName>
    </submittedName>
</protein>
<sequence length="86" mass="10550">MDTVEDLRRKLHRLEKRNLELHNQNNQEMSHYEKEIMKLRLELERGKALHQHLESEMLFARKEAHLQMFSAEDELWDVKNKVLELQ</sequence>
<feature type="coiled-coil region" evidence="1">
    <location>
        <begin position="4"/>
        <end position="56"/>
    </location>
</feature>
<dbReference type="Proteomes" id="UP000276834">
    <property type="component" value="Unassembled WGS sequence"/>
</dbReference>
<proteinExistence type="predicted"/>
<gene>
    <name evidence="2" type="ORF">DV515_00018047</name>
</gene>
<name>A0A3L8Q8M1_CHLGU</name>